<evidence type="ECO:0000313" key="3">
    <source>
        <dbReference type="Proteomes" id="UP000620382"/>
    </source>
</evidence>
<keyword evidence="3" id="KW-1185">Reference proteome</keyword>
<gene>
    <name evidence="2" type="ORF">JJD71_09220</name>
</gene>
<keyword evidence="1" id="KW-0472">Membrane</keyword>
<feature type="transmembrane region" description="Helical" evidence="1">
    <location>
        <begin position="42"/>
        <end position="60"/>
    </location>
</feature>
<name>A0ABS1GRH3_9PSED</name>
<dbReference type="Proteomes" id="UP000620382">
    <property type="component" value="Unassembled WGS sequence"/>
</dbReference>
<keyword evidence="1" id="KW-0812">Transmembrane</keyword>
<organism evidence="2 3">
    <name type="scientific">Pseudomonas haemolytica</name>
    <dbReference type="NCBI Taxonomy" id="2600065"/>
    <lineage>
        <taxon>Bacteria</taxon>
        <taxon>Pseudomonadati</taxon>
        <taxon>Pseudomonadota</taxon>
        <taxon>Gammaproteobacteria</taxon>
        <taxon>Pseudomonadales</taxon>
        <taxon>Pseudomonadaceae</taxon>
        <taxon>Pseudomonas</taxon>
    </lineage>
</organism>
<evidence type="ECO:0000256" key="1">
    <source>
        <dbReference type="SAM" id="Phobius"/>
    </source>
</evidence>
<comment type="caution">
    <text evidence="2">The sequence shown here is derived from an EMBL/GenBank/DDBJ whole genome shotgun (WGS) entry which is preliminary data.</text>
</comment>
<accession>A0ABS1GRH3</accession>
<evidence type="ECO:0000313" key="2">
    <source>
        <dbReference type="EMBL" id="MBK3459244.1"/>
    </source>
</evidence>
<dbReference type="EMBL" id="JAENSR010000002">
    <property type="protein sequence ID" value="MBK3459244.1"/>
    <property type="molecule type" value="Genomic_DNA"/>
</dbReference>
<dbReference type="RefSeq" id="WP_200657578.1">
    <property type="nucleotide sequence ID" value="NZ_JAENSR010000002.1"/>
</dbReference>
<reference evidence="2 3" key="1">
    <citation type="submission" date="2021-01" db="EMBL/GenBank/DDBJ databases">
        <title>Antibiotic resistance and phylogeny of Pseudomonas spp. isolated over three decades from chicken meat in the Norwegian food chain.</title>
        <authorList>
            <person name="Moen B."/>
        </authorList>
    </citation>
    <scope>NUCLEOTIDE SEQUENCE [LARGE SCALE GENOMIC DNA]</scope>
    <source>
        <strain evidence="2 3">MF6766</strain>
    </source>
</reference>
<proteinExistence type="predicted"/>
<protein>
    <submittedName>
        <fullName evidence="2">Uncharacterized protein</fullName>
    </submittedName>
</protein>
<sequence length="228" mass="25314">MGKALAFLGVVVSILYFGFVSWLISGKISGLGDLELNNVGDFLAGVFGPLAVLWLVLGFFQQGIELRQGTQALNLQAIELQASVEQQKELVAISAVQFDMAKRNAELEHERLASSIEPKFSLNYIKRREVVNTVMFSFELTNGGHSVTCIDLFMLDYLNVKLPILKSGEMYPIVVKVNEQDRDVVSELTVTYLNGLEQEKTKRFILHLKRGLAGGWSGSVDVPQGEYI</sequence>
<keyword evidence="1" id="KW-1133">Transmembrane helix</keyword>